<dbReference type="Proteomes" id="UP001279734">
    <property type="component" value="Unassembled WGS sequence"/>
</dbReference>
<keyword evidence="3" id="KW-1185">Reference proteome</keyword>
<organism evidence="2 3">
    <name type="scientific">Nepenthes gracilis</name>
    <name type="common">Slender pitcher plant</name>
    <dbReference type="NCBI Taxonomy" id="150966"/>
    <lineage>
        <taxon>Eukaryota</taxon>
        <taxon>Viridiplantae</taxon>
        <taxon>Streptophyta</taxon>
        <taxon>Embryophyta</taxon>
        <taxon>Tracheophyta</taxon>
        <taxon>Spermatophyta</taxon>
        <taxon>Magnoliopsida</taxon>
        <taxon>eudicotyledons</taxon>
        <taxon>Gunneridae</taxon>
        <taxon>Pentapetalae</taxon>
        <taxon>Caryophyllales</taxon>
        <taxon>Nepenthaceae</taxon>
        <taxon>Nepenthes</taxon>
    </lineage>
</organism>
<dbReference type="GO" id="GO:0050290">
    <property type="term" value="F:sphingomyelin phosphodiesterase D activity"/>
    <property type="evidence" value="ECO:0007669"/>
    <property type="project" value="InterPro"/>
</dbReference>
<proteinExistence type="predicted"/>
<dbReference type="EMBL" id="BSYO01000009">
    <property type="protein sequence ID" value="GMH09556.1"/>
    <property type="molecule type" value="Genomic_DNA"/>
</dbReference>
<sequence length="789" mass="89668">MIPHRYPIDSQTKSSELAGKILAANAPPQIVAAVAAVESHLQAHSPDQNRHFFSITFPTLICKFFGFEESSAAQKSVSSSGWMDTVSSANDSGLAGRLFNLFSPNGLLMSVITAVDRLSLVKYVFPVERLPQWVRLMLSNDRDCRILSDLCPLFKGRLKEDRGKGNLQVQLNVFEYYIFWFAYFPVSRGNGENLSSVSIRKSRKFRLENWTSSISVFSGGSRRGLEKKTECNLYMRLLYAYLRMLVPLYDANAWQTYRSSLLQYSNSYDEAVILRAEFLVNTLVHFWLVDNDFSPLPVSVCKSFGVMLPFRLMLGETPPIPGLGEVVKVFVNYLNMSSVMVTEESVQVEHSKSPRWRRSGFRDVMQSGEVLSVSPGFPLAHSWNSLIQRPLYRFILRTFLFCPLGASMKNVSEVISLWIRYTEPWKHNKEEFSKLEVLVDSSNKVQEKDGGQSTQLKYSSIWQGYVLSNYLFYTSLVMHFIGFAHKFLHTDAELIVQLLSKIINVLTSSKELLGLIKNVDTVFHSKNAGSGRTMVNSMHKFVAPVREQLQDWEDGLCESDVDGSFLHENWNRDLRLFSVGDDGGQQLLQLFILRAEAELQAISSDANNLQSLGSLKEQLGCLFGVHAVKPNPNRLETRSPQQSREEVFKPRKKGNQSEDDIKYKGDWMRRPISDDEVAWLAKLLIRLSGKLNERLGLHQRECILENPAWSYLEVPVDMGKECEPAETLRAISGSIVSSALELLLAISRLMIRHRLKVNLRPLASKKFVTFLLVLVMLMVLKKKAFWSCS</sequence>
<name>A0AAD3XMD1_NEPGR</name>
<feature type="compositionally biased region" description="Basic and acidic residues" evidence="1">
    <location>
        <begin position="643"/>
        <end position="660"/>
    </location>
</feature>
<accession>A0AAD3XMD1</accession>
<evidence type="ECO:0008006" key="4">
    <source>
        <dbReference type="Google" id="ProtNLM"/>
    </source>
</evidence>
<gene>
    <name evidence="2" type="ORF">Nepgr_011397</name>
</gene>
<evidence type="ECO:0000313" key="2">
    <source>
        <dbReference type="EMBL" id="GMH09556.1"/>
    </source>
</evidence>
<feature type="region of interest" description="Disordered" evidence="1">
    <location>
        <begin position="632"/>
        <end position="660"/>
    </location>
</feature>
<dbReference type="PANTHER" id="PTHR31801:SF1">
    <property type="entry name" value="SPHINGOMYELIN PHOSPHODIESTERASE"/>
    <property type="match status" value="1"/>
</dbReference>
<dbReference type="InterPro" id="IPR024129">
    <property type="entry name" value="Sphingomy_SMPD4"/>
</dbReference>
<protein>
    <recommendedName>
        <fullName evidence="4">Sphingomyelin phosphodiesterase 4</fullName>
    </recommendedName>
</protein>
<dbReference type="Pfam" id="PF14724">
    <property type="entry name" value="mit_SMPDase"/>
    <property type="match status" value="1"/>
</dbReference>
<reference evidence="2" key="1">
    <citation type="submission" date="2023-05" db="EMBL/GenBank/DDBJ databases">
        <title>Nepenthes gracilis genome sequencing.</title>
        <authorList>
            <person name="Fukushima K."/>
        </authorList>
    </citation>
    <scope>NUCLEOTIDE SEQUENCE</scope>
    <source>
        <strain evidence="2">SING2019-196</strain>
    </source>
</reference>
<dbReference type="PANTHER" id="PTHR31801">
    <property type="entry name" value="ALTERED INHERITANCE OF MITOCHONDRIA PROTEIN 24, MITOCHONDRIAL"/>
    <property type="match status" value="1"/>
</dbReference>
<comment type="caution">
    <text evidence="2">The sequence shown here is derived from an EMBL/GenBank/DDBJ whole genome shotgun (WGS) entry which is preliminary data.</text>
</comment>
<dbReference type="AlphaFoldDB" id="A0AAD3XMD1"/>
<evidence type="ECO:0000256" key="1">
    <source>
        <dbReference type="SAM" id="MobiDB-lite"/>
    </source>
</evidence>
<evidence type="ECO:0000313" key="3">
    <source>
        <dbReference type="Proteomes" id="UP001279734"/>
    </source>
</evidence>